<gene>
    <name evidence="1" type="ORF">OWV82_002486</name>
</gene>
<dbReference type="Proteomes" id="UP001164539">
    <property type="component" value="Chromosome 1"/>
</dbReference>
<dbReference type="EMBL" id="CM051394">
    <property type="protein sequence ID" value="KAJ4729760.1"/>
    <property type="molecule type" value="Genomic_DNA"/>
</dbReference>
<proteinExistence type="predicted"/>
<organism evidence="1 2">
    <name type="scientific">Melia azedarach</name>
    <name type="common">Chinaberry tree</name>
    <dbReference type="NCBI Taxonomy" id="155640"/>
    <lineage>
        <taxon>Eukaryota</taxon>
        <taxon>Viridiplantae</taxon>
        <taxon>Streptophyta</taxon>
        <taxon>Embryophyta</taxon>
        <taxon>Tracheophyta</taxon>
        <taxon>Spermatophyta</taxon>
        <taxon>Magnoliopsida</taxon>
        <taxon>eudicotyledons</taxon>
        <taxon>Gunneridae</taxon>
        <taxon>Pentapetalae</taxon>
        <taxon>rosids</taxon>
        <taxon>malvids</taxon>
        <taxon>Sapindales</taxon>
        <taxon>Meliaceae</taxon>
        <taxon>Melia</taxon>
    </lineage>
</organism>
<comment type="caution">
    <text evidence="1">The sequence shown here is derived from an EMBL/GenBank/DDBJ whole genome shotgun (WGS) entry which is preliminary data.</text>
</comment>
<reference evidence="1 2" key="1">
    <citation type="journal article" date="2023" name="Science">
        <title>Complex scaffold remodeling in plant triterpene biosynthesis.</title>
        <authorList>
            <person name="De La Pena R."/>
            <person name="Hodgson H."/>
            <person name="Liu J.C."/>
            <person name="Stephenson M.J."/>
            <person name="Martin A.C."/>
            <person name="Owen C."/>
            <person name="Harkess A."/>
            <person name="Leebens-Mack J."/>
            <person name="Jimenez L.E."/>
            <person name="Osbourn A."/>
            <person name="Sattely E.S."/>
        </authorList>
    </citation>
    <scope>NUCLEOTIDE SEQUENCE [LARGE SCALE GENOMIC DNA]</scope>
    <source>
        <strain evidence="2">cv. JPN11</strain>
        <tissue evidence="1">Leaf</tissue>
    </source>
</reference>
<protein>
    <submittedName>
        <fullName evidence="1">Tyrosine aminotransferase</fullName>
    </submittedName>
</protein>
<keyword evidence="1" id="KW-0808">Transferase</keyword>
<name>A0ACC1Z149_MELAZ</name>
<keyword evidence="1" id="KW-0032">Aminotransferase</keyword>
<evidence type="ECO:0000313" key="2">
    <source>
        <dbReference type="Proteomes" id="UP001164539"/>
    </source>
</evidence>
<keyword evidence="2" id="KW-1185">Reference proteome</keyword>
<sequence>MVFYRPGYPLYEACAGHSHLEVRRFDLLPEKDWEVDLDAVEALADENTVALVIISPGSPCGNVFPYQYLQKIAETARKLGIMFLVGLSQDPNGILQKSGIVNSIKGYLNIPSDPATFVQHSGSATNQGTVPQILGKTNEAFFSKIVGMLREAAEICYNKIKEIPCGTCSVKPQGSMSVMVKLNISLLEDTNDDMDFSFKLATEESVVVLPGKSLGMKNWLRISIGIEPSILEDGLGRMKSFCQRHAKKR</sequence>
<accession>A0ACC1Z149</accession>
<evidence type="ECO:0000313" key="1">
    <source>
        <dbReference type="EMBL" id="KAJ4729760.1"/>
    </source>
</evidence>